<feature type="region of interest" description="Disordered" evidence="1">
    <location>
        <begin position="36"/>
        <end position="56"/>
    </location>
</feature>
<dbReference type="Proteomes" id="UP000602395">
    <property type="component" value="Unassembled WGS sequence"/>
</dbReference>
<proteinExistence type="predicted"/>
<feature type="region of interest" description="Disordered" evidence="1">
    <location>
        <begin position="71"/>
        <end position="91"/>
    </location>
</feature>
<evidence type="ECO:0000259" key="2">
    <source>
        <dbReference type="Pfam" id="PF13406"/>
    </source>
</evidence>
<feature type="domain" description="Transglycosylase SLT" evidence="2">
    <location>
        <begin position="100"/>
        <end position="222"/>
    </location>
</feature>
<dbReference type="Pfam" id="PF13406">
    <property type="entry name" value="SLT_2"/>
    <property type="match status" value="1"/>
</dbReference>
<dbReference type="CDD" id="cd13399">
    <property type="entry name" value="Slt35-like"/>
    <property type="match status" value="1"/>
</dbReference>
<evidence type="ECO:0000313" key="3">
    <source>
        <dbReference type="EMBL" id="MBD1319698.1"/>
    </source>
</evidence>
<organism evidence="3 4">
    <name type="scientific">Gordonia hankookensis</name>
    <dbReference type="NCBI Taxonomy" id="589403"/>
    <lineage>
        <taxon>Bacteria</taxon>
        <taxon>Bacillati</taxon>
        <taxon>Actinomycetota</taxon>
        <taxon>Actinomycetes</taxon>
        <taxon>Mycobacteriales</taxon>
        <taxon>Gordoniaceae</taxon>
        <taxon>Gordonia</taxon>
    </lineage>
</organism>
<sequence>MPTSHARREVWKVRAPLLAAAIVPIGVIAASATGVGHSTTPKATASSTEVSAQPLTGDAQATVRRAAATFRLPAPLPPPPPPRPPAVVADGQVPAPNYDAYQRAADILAKTNPSCGIPWPVIAGIGRVESHHANNGDVDPTTGELRTPIYGPTLDGSLAANEVIADTDGGRLDGDSTYDRAVGPMQFLPSTWEHYGADGNGDGKSDPQNIYDAALTTGRYLCDGHKNLRSTSEQVSAILRYNNSMTYVDDVLGYARSY</sequence>
<reference evidence="3 4" key="1">
    <citation type="submission" date="2020-09" db="EMBL/GenBank/DDBJ databases">
        <title>Novel species in genus Gordonia.</title>
        <authorList>
            <person name="Zhang G."/>
        </authorList>
    </citation>
    <scope>NUCLEOTIDE SEQUENCE [LARGE SCALE GENOMIC DNA]</scope>
    <source>
        <strain evidence="3 4">ON-33</strain>
    </source>
</reference>
<feature type="compositionally biased region" description="Polar residues" evidence="1">
    <location>
        <begin position="36"/>
        <end position="54"/>
    </location>
</feature>
<gene>
    <name evidence="3" type="ORF">IDF66_08855</name>
</gene>
<feature type="compositionally biased region" description="Pro residues" evidence="1">
    <location>
        <begin position="74"/>
        <end position="85"/>
    </location>
</feature>
<dbReference type="SUPFAM" id="SSF53955">
    <property type="entry name" value="Lysozyme-like"/>
    <property type="match status" value="1"/>
</dbReference>
<evidence type="ECO:0000313" key="4">
    <source>
        <dbReference type="Proteomes" id="UP000602395"/>
    </source>
</evidence>
<dbReference type="EMBL" id="JACWMS010000002">
    <property type="protein sequence ID" value="MBD1319698.1"/>
    <property type="molecule type" value="Genomic_DNA"/>
</dbReference>
<dbReference type="PANTHER" id="PTHR30163:SF8">
    <property type="entry name" value="LYTIC MUREIN TRANSGLYCOSYLASE"/>
    <property type="match status" value="1"/>
</dbReference>
<dbReference type="PANTHER" id="PTHR30163">
    <property type="entry name" value="MEMBRANE-BOUND LYTIC MUREIN TRANSGLYCOSYLASE B"/>
    <property type="match status" value="1"/>
</dbReference>
<protein>
    <submittedName>
        <fullName evidence="3">Lytic murein transglycosylase</fullName>
    </submittedName>
</protein>
<dbReference type="RefSeq" id="WP_190267403.1">
    <property type="nucleotide sequence ID" value="NZ_BAABAD010000005.1"/>
</dbReference>
<evidence type="ECO:0000256" key="1">
    <source>
        <dbReference type="SAM" id="MobiDB-lite"/>
    </source>
</evidence>
<dbReference type="InterPro" id="IPR023346">
    <property type="entry name" value="Lysozyme-like_dom_sf"/>
</dbReference>
<accession>A0ABR7WAB5</accession>
<comment type="caution">
    <text evidence="3">The sequence shown here is derived from an EMBL/GenBank/DDBJ whole genome shotgun (WGS) entry which is preliminary data.</text>
</comment>
<dbReference type="InterPro" id="IPR031304">
    <property type="entry name" value="SLT_2"/>
</dbReference>
<dbReference type="Gene3D" id="1.10.530.10">
    <property type="match status" value="1"/>
</dbReference>
<keyword evidence="4" id="KW-1185">Reference proteome</keyword>
<name>A0ABR7WAB5_9ACTN</name>
<dbReference type="InterPro" id="IPR043426">
    <property type="entry name" value="MltB-like"/>
</dbReference>